<sequence>MEELQQENVIIGDKEGFEKKLKNLISDGIDKLQIIADFDGTLTKSVVDGKPALHSIDVFKHTATLSQTYRDGYDTLAMKHGPAYENPNLSVEERQEVLYRWWEDHENLCAGETMTLNDLLQSNDNINTPLRDGCEKMLRLLSDHQVPLIVLSAGLGEIIEYVLKEYKPRVVSNYIRFDENGRIKEFSRPTVSMFNKHMFPLPVDQERHNVMLLGDSIGDCNMADSVPDMKTVLKIGFFVGTDEKKLERYKSCYDLVLVDDQTMYTVTALLGRIAGLS</sequence>
<dbReference type="InterPro" id="IPR006434">
    <property type="entry name" value="Pyrimidine_nucleotidase_eu"/>
</dbReference>
<dbReference type="PANTHER" id="PTHR13045">
    <property type="entry name" value="5'-NUCLEOTIDASE"/>
    <property type="match status" value="1"/>
</dbReference>
<keyword evidence="5" id="KW-0547">Nucleotide-binding</keyword>
<evidence type="ECO:0000256" key="8">
    <source>
        <dbReference type="ARBA" id="ARBA00023080"/>
    </source>
</evidence>
<organism evidence="9">
    <name type="scientific">Cuerna arida</name>
    <dbReference type="NCBI Taxonomy" id="1464854"/>
    <lineage>
        <taxon>Eukaryota</taxon>
        <taxon>Metazoa</taxon>
        <taxon>Ecdysozoa</taxon>
        <taxon>Arthropoda</taxon>
        <taxon>Hexapoda</taxon>
        <taxon>Insecta</taxon>
        <taxon>Pterygota</taxon>
        <taxon>Neoptera</taxon>
        <taxon>Paraneoptera</taxon>
        <taxon>Hemiptera</taxon>
        <taxon>Auchenorrhyncha</taxon>
        <taxon>Membracoidea</taxon>
        <taxon>Cicadellidae</taxon>
        <taxon>Cicadellinae</taxon>
        <taxon>Proconiini</taxon>
        <taxon>Cuerna</taxon>
    </lineage>
</organism>
<keyword evidence="7" id="KW-0460">Magnesium</keyword>
<evidence type="ECO:0000256" key="5">
    <source>
        <dbReference type="ARBA" id="ARBA00022741"/>
    </source>
</evidence>
<dbReference type="GO" id="GO:0005737">
    <property type="term" value="C:cytoplasm"/>
    <property type="evidence" value="ECO:0007669"/>
    <property type="project" value="InterPro"/>
</dbReference>
<dbReference type="InterPro" id="IPR023214">
    <property type="entry name" value="HAD_sf"/>
</dbReference>
<evidence type="ECO:0000256" key="7">
    <source>
        <dbReference type="ARBA" id="ARBA00022842"/>
    </source>
</evidence>
<comment type="similarity">
    <text evidence="2">Belongs to the pyrimidine 5'-nucleotidase family.</text>
</comment>
<keyword evidence="4" id="KW-0479">Metal-binding</keyword>
<evidence type="ECO:0000256" key="2">
    <source>
        <dbReference type="ARBA" id="ARBA00008389"/>
    </source>
</evidence>
<gene>
    <name evidence="9" type="ORF">g.13071</name>
</gene>
<keyword evidence="8" id="KW-0546">Nucleotide metabolism</keyword>
<dbReference type="EMBL" id="GECZ01022865">
    <property type="protein sequence ID" value="JAS46904.1"/>
    <property type="molecule type" value="Transcribed_RNA"/>
</dbReference>
<dbReference type="AlphaFoldDB" id="A0A1B6F9X1"/>
<dbReference type="PANTHER" id="PTHR13045:SF0">
    <property type="entry name" value="7-METHYLGUANOSINE PHOSPHATE-SPECIFIC 5'-NUCLEOTIDASE"/>
    <property type="match status" value="1"/>
</dbReference>
<dbReference type="SFLD" id="SFLDS00003">
    <property type="entry name" value="Haloacid_Dehalogenase"/>
    <property type="match status" value="1"/>
</dbReference>
<evidence type="ECO:0000256" key="4">
    <source>
        <dbReference type="ARBA" id="ARBA00022723"/>
    </source>
</evidence>
<dbReference type="GO" id="GO:0008253">
    <property type="term" value="F:5'-nucleotidase activity"/>
    <property type="evidence" value="ECO:0007669"/>
    <property type="project" value="UniProtKB-EC"/>
</dbReference>
<evidence type="ECO:0000313" key="9">
    <source>
        <dbReference type="EMBL" id="JAS46904.1"/>
    </source>
</evidence>
<evidence type="ECO:0000256" key="1">
    <source>
        <dbReference type="ARBA" id="ARBA00000815"/>
    </source>
</evidence>
<accession>A0A1B6F9X1</accession>
<dbReference type="Gene3D" id="1.10.150.340">
    <property type="entry name" value="Pyrimidine 5'-nucleotidase (UMPH-1), N-terminal domain"/>
    <property type="match status" value="1"/>
</dbReference>
<dbReference type="Pfam" id="PF05822">
    <property type="entry name" value="UMPH-1"/>
    <property type="match status" value="1"/>
</dbReference>
<dbReference type="SFLD" id="SFLDG01128">
    <property type="entry name" value="C1.4:_5'-Nucleotidase_Like"/>
    <property type="match status" value="1"/>
</dbReference>
<reference evidence="9" key="1">
    <citation type="submission" date="2015-11" db="EMBL/GenBank/DDBJ databases">
        <title>De novo transcriptome assembly of four potential Pierce s Disease insect vectors from Arizona vineyards.</title>
        <authorList>
            <person name="Tassone E.E."/>
        </authorList>
    </citation>
    <scope>NUCLEOTIDE SEQUENCE</scope>
</reference>
<dbReference type="GO" id="GO:0009117">
    <property type="term" value="P:nucleotide metabolic process"/>
    <property type="evidence" value="ECO:0007669"/>
    <property type="project" value="UniProtKB-KW"/>
</dbReference>
<evidence type="ECO:0000256" key="3">
    <source>
        <dbReference type="ARBA" id="ARBA00012643"/>
    </source>
</evidence>
<name>A0A1B6F9X1_9HEMI</name>
<keyword evidence="6" id="KW-0378">Hydrolase</keyword>
<dbReference type="GO" id="GO:0000166">
    <property type="term" value="F:nucleotide binding"/>
    <property type="evidence" value="ECO:0007669"/>
    <property type="project" value="UniProtKB-KW"/>
</dbReference>
<dbReference type="SUPFAM" id="SSF56784">
    <property type="entry name" value="HAD-like"/>
    <property type="match status" value="1"/>
</dbReference>
<dbReference type="EC" id="3.1.3.5" evidence="3"/>
<comment type="catalytic activity">
    <reaction evidence="1">
        <text>a ribonucleoside 5'-phosphate + H2O = a ribonucleoside + phosphate</text>
        <dbReference type="Rhea" id="RHEA:12484"/>
        <dbReference type="ChEBI" id="CHEBI:15377"/>
        <dbReference type="ChEBI" id="CHEBI:18254"/>
        <dbReference type="ChEBI" id="CHEBI:43474"/>
        <dbReference type="ChEBI" id="CHEBI:58043"/>
        <dbReference type="EC" id="3.1.3.5"/>
    </reaction>
</comment>
<dbReference type="InterPro" id="IPR036412">
    <property type="entry name" value="HAD-like_sf"/>
</dbReference>
<dbReference type="GO" id="GO:0000287">
    <property type="term" value="F:magnesium ion binding"/>
    <property type="evidence" value="ECO:0007669"/>
    <property type="project" value="InterPro"/>
</dbReference>
<protein>
    <recommendedName>
        <fullName evidence="3">5'-nucleotidase</fullName>
        <ecNumber evidence="3">3.1.3.5</ecNumber>
    </recommendedName>
</protein>
<proteinExistence type="inferred from homology"/>
<evidence type="ECO:0000256" key="6">
    <source>
        <dbReference type="ARBA" id="ARBA00022801"/>
    </source>
</evidence>
<dbReference type="Gene3D" id="3.40.50.1000">
    <property type="entry name" value="HAD superfamily/HAD-like"/>
    <property type="match status" value="1"/>
</dbReference>